<dbReference type="Gene3D" id="1.10.10.250">
    <property type="entry name" value="Ribosomal protein L11, C-terminal domain"/>
    <property type="match status" value="1"/>
</dbReference>
<organism evidence="14 15">
    <name type="scientific">Cloeon dipterum</name>
    <dbReference type="NCBI Taxonomy" id="197152"/>
    <lineage>
        <taxon>Eukaryota</taxon>
        <taxon>Metazoa</taxon>
        <taxon>Ecdysozoa</taxon>
        <taxon>Arthropoda</taxon>
        <taxon>Hexapoda</taxon>
        <taxon>Insecta</taxon>
        <taxon>Pterygota</taxon>
        <taxon>Palaeoptera</taxon>
        <taxon>Ephemeroptera</taxon>
        <taxon>Pisciforma</taxon>
        <taxon>Baetidae</taxon>
        <taxon>Cloeon</taxon>
    </lineage>
</organism>
<evidence type="ECO:0000256" key="2">
    <source>
        <dbReference type="ARBA" id="ARBA00010537"/>
    </source>
</evidence>
<comment type="subunit">
    <text evidence="7">Component of the mitochondrial ribosome large subunit (39S) which comprises a 16S rRNA and about 50 distinct proteins.</text>
</comment>
<keyword evidence="6 10" id="KW-0687">Ribonucleoprotein</keyword>
<dbReference type="InterPro" id="IPR020784">
    <property type="entry name" value="Ribosomal_uL11_N"/>
</dbReference>
<evidence type="ECO:0000256" key="9">
    <source>
        <dbReference type="ARBA" id="ARBA00041455"/>
    </source>
</evidence>
<dbReference type="GO" id="GO:0006412">
    <property type="term" value="P:translation"/>
    <property type="evidence" value="ECO:0007669"/>
    <property type="project" value="InterPro"/>
</dbReference>
<evidence type="ECO:0000256" key="11">
    <source>
        <dbReference type="SAM" id="Coils"/>
    </source>
</evidence>
<comment type="caution">
    <text evidence="14">The sequence shown here is derived from an EMBL/GenBank/DDBJ whole genome shotgun (WGS) entry which is preliminary data.</text>
</comment>
<feature type="coiled-coil region" evidence="11">
    <location>
        <begin position="167"/>
        <end position="194"/>
    </location>
</feature>
<dbReference type="NCBIfam" id="TIGR01632">
    <property type="entry name" value="L11_bact"/>
    <property type="match status" value="1"/>
</dbReference>
<dbReference type="GO" id="GO:0070180">
    <property type="term" value="F:large ribosomal subunit rRNA binding"/>
    <property type="evidence" value="ECO:0007669"/>
    <property type="project" value="TreeGrafter"/>
</dbReference>
<evidence type="ECO:0000256" key="1">
    <source>
        <dbReference type="ARBA" id="ARBA00004173"/>
    </source>
</evidence>
<proteinExistence type="inferred from homology"/>
<dbReference type="FunFam" id="1.10.10.250:FF:000003">
    <property type="entry name" value="Mitochondrial ribosomal protein L11"/>
    <property type="match status" value="1"/>
</dbReference>
<evidence type="ECO:0000256" key="5">
    <source>
        <dbReference type="ARBA" id="ARBA00023128"/>
    </source>
</evidence>
<dbReference type="InterPro" id="IPR000911">
    <property type="entry name" value="Ribosomal_uL11"/>
</dbReference>
<keyword evidence="11" id="KW-0175">Coiled coil</keyword>
<sequence>MSKAARAVKNVRKVVEKIEHKSKLRTNIPAGMAVAGPPLGPQLGQRGINVAAFCKDFNERTKDMREGVPLPCRIWVNPDRSYRLVIHQPPTTFFVKQAAGITRAAMCPGKEVAGKITLKHVYEIAKIKAQDPPQEFKTMEKICADVIGTARSCGIEIVRDYDPEEYAEHLKERAEVVEQQKKELQEIKEAKMMRTA</sequence>
<evidence type="ECO:0000313" key="15">
    <source>
        <dbReference type="Proteomes" id="UP000494165"/>
    </source>
</evidence>
<dbReference type="PANTHER" id="PTHR11661:SF1">
    <property type="entry name" value="LARGE RIBOSOMAL SUBUNIT PROTEIN UL11M"/>
    <property type="match status" value="1"/>
</dbReference>
<accession>A0A8S1BYF4</accession>
<evidence type="ECO:0000256" key="7">
    <source>
        <dbReference type="ARBA" id="ARBA00038782"/>
    </source>
</evidence>
<dbReference type="InterPro" id="IPR036796">
    <property type="entry name" value="Ribosomal_uL11_N_sf"/>
</dbReference>
<dbReference type="Gene3D" id="3.30.1550.10">
    <property type="entry name" value="Ribosomal protein L11/L12, N-terminal domain"/>
    <property type="match status" value="1"/>
</dbReference>
<dbReference type="Pfam" id="PF03946">
    <property type="entry name" value="Ribosomal_L11_N"/>
    <property type="match status" value="1"/>
</dbReference>
<keyword evidence="15" id="KW-1185">Reference proteome</keyword>
<comment type="similarity">
    <text evidence="2 10">Belongs to the universal ribosomal protein uL11 family.</text>
</comment>
<evidence type="ECO:0000256" key="4">
    <source>
        <dbReference type="ARBA" id="ARBA00022980"/>
    </source>
</evidence>
<dbReference type="GO" id="GO:0003735">
    <property type="term" value="F:structural constituent of ribosome"/>
    <property type="evidence" value="ECO:0007669"/>
    <property type="project" value="InterPro"/>
</dbReference>
<dbReference type="EMBL" id="CADEPI010000007">
    <property type="protein sequence ID" value="CAB3361800.1"/>
    <property type="molecule type" value="Genomic_DNA"/>
</dbReference>
<dbReference type="HAMAP" id="MF_00736">
    <property type="entry name" value="Ribosomal_uL11"/>
    <property type="match status" value="1"/>
</dbReference>
<dbReference type="InterPro" id="IPR020783">
    <property type="entry name" value="Ribosomal_uL11_C"/>
</dbReference>
<feature type="domain" description="Large ribosomal subunit protein uL11 C-terminal" evidence="12">
    <location>
        <begin position="88"/>
        <end position="157"/>
    </location>
</feature>
<keyword evidence="5" id="KW-0496">Mitochondrion</keyword>
<dbReference type="GO" id="GO:0005762">
    <property type="term" value="C:mitochondrial large ribosomal subunit"/>
    <property type="evidence" value="ECO:0007669"/>
    <property type="project" value="TreeGrafter"/>
</dbReference>
<dbReference type="Proteomes" id="UP000494165">
    <property type="component" value="Unassembled WGS sequence"/>
</dbReference>
<evidence type="ECO:0000256" key="8">
    <source>
        <dbReference type="ARBA" id="ARBA00040104"/>
    </source>
</evidence>
<keyword evidence="4 10" id="KW-0689">Ribosomal protein</keyword>
<dbReference type="PANTHER" id="PTHR11661">
    <property type="entry name" value="60S RIBOSOMAL PROTEIN L12"/>
    <property type="match status" value="1"/>
</dbReference>
<comment type="subcellular location">
    <subcellularLocation>
        <location evidence="1">Mitochondrion</location>
    </subcellularLocation>
</comment>
<dbReference type="SUPFAM" id="SSF46906">
    <property type="entry name" value="Ribosomal protein L11, C-terminal domain"/>
    <property type="match status" value="1"/>
</dbReference>
<reference evidence="14 15" key="1">
    <citation type="submission" date="2020-04" db="EMBL/GenBank/DDBJ databases">
        <authorList>
            <person name="Alioto T."/>
            <person name="Alioto T."/>
            <person name="Gomez Garrido J."/>
        </authorList>
    </citation>
    <scope>NUCLEOTIDE SEQUENCE [LARGE SCALE GENOMIC DNA]</scope>
</reference>
<evidence type="ECO:0000259" key="13">
    <source>
        <dbReference type="Pfam" id="PF03946"/>
    </source>
</evidence>
<dbReference type="SUPFAM" id="SSF54747">
    <property type="entry name" value="Ribosomal L11/L12e N-terminal domain"/>
    <property type="match status" value="1"/>
</dbReference>
<dbReference type="InterPro" id="IPR036769">
    <property type="entry name" value="Ribosomal_uL11_C_sf"/>
</dbReference>
<dbReference type="FunFam" id="3.30.1550.10:FF:000003">
    <property type="entry name" value="39S ribosomal protein L11, mitochondrial"/>
    <property type="match status" value="1"/>
</dbReference>
<dbReference type="SMART" id="SM00649">
    <property type="entry name" value="RL11"/>
    <property type="match status" value="1"/>
</dbReference>
<gene>
    <name evidence="14" type="ORF">CLODIP_2_CD01714</name>
</gene>
<dbReference type="AlphaFoldDB" id="A0A8S1BYF4"/>
<evidence type="ECO:0000259" key="12">
    <source>
        <dbReference type="Pfam" id="PF00298"/>
    </source>
</evidence>
<evidence type="ECO:0000313" key="14">
    <source>
        <dbReference type="EMBL" id="CAB3361800.1"/>
    </source>
</evidence>
<evidence type="ECO:0000256" key="10">
    <source>
        <dbReference type="RuleBase" id="RU003978"/>
    </source>
</evidence>
<feature type="domain" description="Large ribosomal subunit protein uL11 N-terminal" evidence="13">
    <location>
        <begin position="25"/>
        <end position="82"/>
    </location>
</feature>
<evidence type="ECO:0000256" key="3">
    <source>
        <dbReference type="ARBA" id="ARBA00022946"/>
    </source>
</evidence>
<dbReference type="OrthoDB" id="1091498at2759"/>
<evidence type="ECO:0000256" key="6">
    <source>
        <dbReference type="ARBA" id="ARBA00023274"/>
    </source>
</evidence>
<dbReference type="InterPro" id="IPR006519">
    <property type="entry name" value="Ribosomal_uL11_bac-typ"/>
</dbReference>
<keyword evidence="3" id="KW-0809">Transit peptide</keyword>
<protein>
    <recommendedName>
        <fullName evidence="8">Large ribosomal subunit protein uL11m</fullName>
    </recommendedName>
    <alternativeName>
        <fullName evidence="9">39S ribosomal protein L11, mitochondrial</fullName>
    </alternativeName>
</protein>
<dbReference type="Pfam" id="PF00298">
    <property type="entry name" value="Ribosomal_L11"/>
    <property type="match status" value="1"/>
</dbReference>
<dbReference type="CDD" id="cd00349">
    <property type="entry name" value="Ribosomal_L11"/>
    <property type="match status" value="1"/>
</dbReference>
<name>A0A8S1BYF4_9INSE</name>